<keyword evidence="3" id="KW-1185">Reference proteome</keyword>
<evidence type="ECO:0000256" key="1">
    <source>
        <dbReference type="SAM" id="MobiDB-lite"/>
    </source>
</evidence>
<feature type="compositionally biased region" description="Basic and acidic residues" evidence="1">
    <location>
        <begin position="24"/>
        <end position="46"/>
    </location>
</feature>
<organism evidence="2 3">
    <name type="scientific">Kroppenstedtia eburnea</name>
    <dbReference type="NCBI Taxonomy" id="714067"/>
    <lineage>
        <taxon>Bacteria</taxon>
        <taxon>Bacillati</taxon>
        <taxon>Bacillota</taxon>
        <taxon>Bacilli</taxon>
        <taxon>Bacillales</taxon>
        <taxon>Thermoactinomycetaceae</taxon>
        <taxon>Kroppenstedtia</taxon>
    </lineage>
</organism>
<dbReference type="Proteomes" id="UP000186795">
    <property type="component" value="Unassembled WGS sequence"/>
</dbReference>
<proteinExistence type="predicted"/>
<sequence>MEIGPPWDRCKPSLKKKRAPLAEAGKESPGKHGVDSNFHSAEREPNRGQTVRYHRYRELNAIKSKFA</sequence>
<reference evidence="3" key="1">
    <citation type="submission" date="2017-01" db="EMBL/GenBank/DDBJ databases">
        <authorList>
            <person name="Varghese N."/>
            <person name="Submissions S."/>
        </authorList>
    </citation>
    <scope>NUCLEOTIDE SEQUENCE [LARGE SCALE GENOMIC DNA]</scope>
    <source>
        <strain evidence="3">DSM 45196</strain>
    </source>
</reference>
<dbReference type="EMBL" id="FTOD01000002">
    <property type="protein sequence ID" value="SIS49375.1"/>
    <property type="molecule type" value="Genomic_DNA"/>
</dbReference>
<name>A0A1N7JJ74_9BACL</name>
<dbReference type="AlphaFoldDB" id="A0A1N7JJ74"/>
<feature type="region of interest" description="Disordered" evidence="1">
    <location>
        <begin position="1"/>
        <end position="50"/>
    </location>
</feature>
<gene>
    <name evidence="2" type="ORF">SAMN05421790_102159</name>
</gene>
<protein>
    <submittedName>
        <fullName evidence="2">Uncharacterized protein</fullName>
    </submittedName>
</protein>
<evidence type="ECO:0000313" key="3">
    <source>
        <dbReference type="Proteomes" id="UP000186795"/>
    </source>
</evidence>
<accession>A0A1N7JJ74</accession>
<evidence type="ECO:0000313" key="2">
    <source>
        <dbReference type="EMBL" id="SIS49375.1"/>
    </source>
</evidence>